<dbReference type="PANTHER" id="PTHR30061:SF50">
    <property type="entry name" value="MALTOSE_MALTODEXTRIN-BINDING PERIPLASMIC PROTEIN"/>
    <property type="match status" value="1"/>
</dbReference>
<dbReference type="Gene3D" id="3.40.190.10">
    <property type="entry name" value="Periplasmic binding protein-like II"/>
    <property type="match status" value="2"/>
</dbReference>
<evidence type="ECO:0000256" key="3">
    <source>
        <dbReference type="ARBA" id="ARBA00022729"/>
    </source>
</evidence>
<dbReference type="RefSeq" id="WP_188991662.1">
    <property type="nucleotide sequence ID" value="NZ_BMMT01000026.1"/>
</dbReference>
<gene>
    <name evidence="5" type="ORF">GCM10011581_48840</name>
</gene>
<dbReference type="GO" id="GO:0015768">
    <property type="term" value="P:maltose transport"/>
    <property type="evidence" value="ECO:0007669"/>
    <property type="project" value="TreeGrafter"/>
</dbReference>
<keyword evidence="3 4" id="KW-0732">Signal</keyword>
<evidence type="ECO:0000256" key="2">
    <source>
        <dbReference type="ARBA" id="ARBA00022448"/>
    </source>
</evidence>
<dbReference type="PROSITE" id="PS51257">
    <property type="entry name" value="PROKAR_LIPOPROTEIN"/>
    <property type="match status" value="1"/>
</dbReference>
<comment type="caution">
    <text evidence="5">The sequence shown here is derived from an EMBL/GenBank/DDBJ whole genome shotgun (WGS) entry which is preliminary data.</text>
</comment>
<reference evidence="5 6" key="1">
    <citation type="journal article" date="2014" name="Int. J. Syst. Evol. Microbiol.">
        <title>Complete genome sequence of Corynebacterium casei LMG S-19264T (=DSM 44701T), isolated from a smear-ripened cheese.</title>
        <authorList>
            <consortium name="US DOE Joint Genome Institute (JGI-PGF)"/>
            <person name="Walter F."/>
            <person name="Albersmeier A."/>
            <person name="Kalinowski J."/>
            <person name="Ruckert C."/>
        </authorList>
    </citation>
    <scope>NUCLEOTIDE SEQUENCE [LARGE SCALE GENOMIC DNA]</scope>
    <source>
        <strain evidence="5 6">CGMCC 4.7206</strain>
    </source>
</reference>
<dbReference type="AlphaFoldDB" id="A0A917K9B3"/>
<evidence type="ECO:0000256" key="4">
    <source>
        <dbReference type="SAM" id="SignalP"/>
    </source>
</evidence>
<dbReference type="InterPro" id="IPR006059">
    <property type="entry name" value="SBP"/>
</dbReference>
<dbReference type="GO" id="GO:1901982">
    <property type="term" value="F:maltose binding"/>
    <property type="evidence" value="ECO:0007669"/>
    <property type="project" value="TreeGrafter"/>
</dbReference>
<organism evidence="5 6">
    <name type="scientific">Saccharopolyspora thermophila</name>
    <dbReference type="NCBI Taxonomy" id="89367"/>
    <lineage>
        <taxon>Bacteria</taxon>
        <taxon>Bacillati</taxon>
        <taxon>Actinomycetota</taxon>
        <taxon>Actinomycetes</taxon>
        <taxon>Pseudonocardiales</taxon>
        <taxon>Pseudonocardiaceae</taxon>
        <taxon>Saccharopolyspora</taxon>
    </lineage>
</organism>
<proteinExistence type="inferred from homology"/>
<feature type="signal peptide" evidence="4">
    <location>
        <begin position="1"/>
        <end position="20"/>
    </location>
</feature>
<dbReference type="GO" id="GO:0042956">
    <property type="term" value="P:maltodextrin transmembrane transport"/>
    <property type="evidence" value="ECO:0007669"/>
    <property type="project" value="TreeGrafter"/>
</dbReference>
<name>A0A917K9B3_9PSEU</name>
<dbReference type="EMBL" id="BMMT01000026">
    <property type="protein sequence ID" value="GGJ06034.1"/>
    <property type="molecule type" value="Genomic_DNA"/>
</dbReference>
<sequence length="412" mass="44319">MRPMATVGAALGLVGALALSACGDAGNANQVVYWDTSDSAESAVFREIATECGRTGGYEVRVETVAFDQALNNYKTAAQGGRGPDVLRADVGWIAQLAQAGLIQDLSDTPLATDTGDFLPAPLESTRYKGRTYAVPQVTDTLALYYNKRLLDQARVAPPRTWDDVKAIAPKLGGDRALFINNDEYYALPFLYTHGGDLVDTNSRMITVNSPEAVRGMQVAKDLLDANAARTALDQPNSYTSMKAAFTSGEVAMVIDGPWAAAEYLESPQFADPANLGIAAVPGSATPAPVGGHNYVIRQGSHATEASTRFIQCMSSTENQARIAERLGLLPTRRSAYDVPSVAQNPVVAAFRPLVASAHNRPWIPENNELLEPLQTSYADILSGRKEAKTALDDLARTYKTTVLTDYAQRWD</sequence>
<comment type="similarity">
    <text evidence="1">Belongs to the bacterial solute-binding protein 1 family.</text>
</comment>
<accession>A0A917K9B3</accession>
<evidence type="ECO:0000256" key="1">
    <source>
        <dbReference type="ARBA" id="ARBA00008520"/>
    </source>
</evidence>
<evidence type="ECO:0000313" key="6">
    <source>
        <dbReference type="Proteomes" id="UP000597989"/>
    </source>
</evidence>
<dbReference type="PANTHER" id="PTHR30061">
    <property type="entry name" value="MALTOSE-BINDING PERIPLASMIC PROTEIN"/>
    <property type="match status" value="1"/>
</dbReference>
<dbReference type="Proteomes" id="UP000597989">
    <property type="component" value="Unassembled WGS sequence"/>
</dbReference>
<dbReference type="SUPFAM" id="SSF53850">
    <property type="entry name" value="Periplasmic binding protein-like II"/>
    <property type="match status" value="1"/>
</dbReference>
<dbReference type="Pfam" id="PF13416">
    <property type="entry name" value="SBP_bac_8"/>
    <property type="match status" value="1"/>
</dbReference>
<dbReference type="GO" id="GO:0055052">
    <property type="term" value="C:ATP-binding cassette (ABC) transporter complex, substrate-binding subunit-containing"/>
    <property type="evidence" value="ECO:0007669"/>
    <property type="project" value="TreeGrafter"/>
</dbReference>
<keyword evidence="2" id="KW-0813">Transport</keyword>
<evidence type="ECO:0000313" key="5">
    <source>
        <dbReference type="EMBL" id="GGJ06034.1"/>
    </source>
</evidence>
<protein>
    <submittedName>
        <fullName evidence="5">Sugar ABC transporter substrate-binding protein</fullName>
    </submittedName>
</protein>
<feature type="chain" id="PRO_5038452801" evidence="4">
    <location>
        <begin position="21"/>
        <end position="412"/>
    </location>
</feature>